<evidence type="ECO:0000313" key="3">
    <source>
        <dbReference type="Proteomes" id="UP001059380"/>
    </source>
</evidence>
<dbReference type="Pfam" id="PF00814">
    <property type="entry name" value="TsaD"/>
    <property type="match status" value="1"/>
</dbReference>
<dbReference type="AlphaFoldDB" id="A0A9J7BVP4"/>
<dbReference type="NCBIfam" id="TIGR03725">
    <property type="entry name" value="T6A_YeaZ"/>
    <property type="match status" value="1"/>
</dbReference>
<dbReference type="EMBL" id="CP093313">
    <property type="protein sequence ID" value="UWZ86767.1"/>
    <property type="molecule type" value="Genomic_DNA"/>
</dbReference>
<gene>
    <name evidence="2" type="primary">tsaB</name>
    <name evidence="2" type="ORF">MOP44_12655</name>
</gene>
<dbReference type="SUPFAM" id="SSF53067">
    <property type="entry name" value="Actin-like ATPase domain"/>
    <property type="match status" value="1"/>
</dbReference>
<evidence type="ECO:0000259" key="1">
    <source>
        <dbReference type="Pfam" id="PF00814"/>
    </source>
</evidence>
<dbReference type="Gene3D" id="3.30.420.40">
    <property type="match status" value="1"/>
</dbReference>
<sequence>MSETQKPMLVLGIDTCGPAGSVALARLSGGGLELLGESAIEGRTYSATLIASIDQLLKANGVALSSIGCIVVVSGPGSFTGVRIGLSAAKGLAEGADLKVVAVSRLEVLARKADVPDAALDAHRHEVFLLANGGELLAGAADFAGVDPAPVRIAVCDDAAAALIAAAWPGTELLRVGPPTAGDAISVALPRIQAGDFADVLLLDGHYLRRSDAEIFGDPANAGARR</sequence>
<dbReference type="RefSeq" id="WP_260796404.1">
    <property type="nucleotide sequence ID" value="NZ_CP093313.1"/>
</dbReference>
<keyword evidence="2" id="KW-0808">Transferase</keyword>
<organism evidence="2 3">
    <name type="scientific">Occallatibacter riparius</name>
    <dbReference type="NCBI Taxonomy" id="1002689"/>
    <lineage>
        <taxon>Bacteria</taxon>
        <taxon>Pseudomonadati</taxon>
        <taxon>Acidobacteriota</taxon>
        <taxon>Terriglobia</taxon>
        <taxon>Terriglobales</taxon>
        <taxon>Acidobacteriaceae</taxon>
        <taxon>Occallatibacter</taxon>
    </lineage>
</organism>
<dbReference type="GO" id="GO:0002949">
    <property type="term" value="P:tRNA threonylcarbamoyladenosine modification"/>
    <property type="evidence" value="ECO:0007669"/>
    <property type="project" value="InterPro"/>
</dbReference>
<keyword evidence="2" id="KW-0012">Acyltransferase</keyword>
<dbReference type="GO" id="GO:0061711">
    <property type="term" value="F:tRNA N(6)-L-threonylcarbamoyladenine synthase activity"/>
    <property type="evidence" value="ECO:0007669"/>
    <property type="project" value="UniProtKB-EC"/>
</dbReference>
<proteinExistence type="predicted"/>
<dbReference type="InterPro" id="IPR022496">
    <property type="entry name" value="T6A_TsaB"/>
</dbReference>
<dbReference type="EC" id="2.3.1.234" evidence="2"/>
<dbReference type="InterPro" id="IPR000905">
    <property type="entry name" value="Gcp-like_dom"/>
</dbReference>
<feature type="domain" description="Gcp-like" evidence="1">
    <location>
        <begin position="43"/>
        <end position="132"/>
    </location>
</feature>
<reference evidence="2" key="1">
    <citation type="submission" date="2021-04" db="EMBL/GenBank/DDBJ databases">
        <title>Phylogenetic analysis of Acidobacteriaceae.</title>
        <authorList>
            <person name="Qiu L."/>
            <person name="Zhang Q."/>
        </authorList>
    </citation>
    <scope>NUCLEOTIDE SEQUENCE</scope>
    <source>
        <strain evidence="2">DSM 25168</strain>
    </source>
</reference>
<accession>A0A9J7BVP4</accession>
<keyword evidence="3" id="KW-1185">Reference proteome</keyword>
<evidence type="ECO:0000313" key="2">
    <source>
        <dbReference type="EMBL" id="UWZ86767.1"/>
    </source>
</evidence>
<dbReference type="Proteomes" id="UP001059380">
    <property type="component" value="Chromosome"/>
</dbReference>
<dbReference type="InterPro" id="IPR043129">
    <property type="entry name" value="ATPase_NBD"/>
</dbReference>
<dbReference type="KEGG" id="orp:MOP44_12655"/>
<name>A0A9J7BVP4_9BACT</name>
<protein>
    <submittedName>
        <fullName evidence="2">tRNA (Adenosine(37)-N6)-threonylcarbamoyltransferase complex dimerization subunit type 1 TsaB</fullName>
        <ecNumber evidence="2">2.3.1.234</ecNumber>
    </submittedName>
</protein>